<keyword evidence="5" id="KW-0812">Transmembrane</keyword>
<evidence type="ECO:0000256" key="7">
    <source>
        <dbReference type="ARBA" id="ARBA00022771"/>
    </source>
</evidence>
<dbReference type="Pfam" id="PF13639">
    <property type="entry name" value="zf-RING_2"/>
    <property type="match status" value="1"/>
</dbReference>
<dbReference type="PANTHER" id="PTHR45977:SF28">
    <property type="entry name" value="OS02G0674700 PROTEIN"/>
    <property type="match status" value="1"/>
</dbReference>
<dbReference type="InterPro" id="IPR001841">
    <property type="entry name" value="Znf_RING"/>
</dbReference>
<keyword evidence="6" id="KW-0479">Metal-binding</keyword>
<evidence type="ECO:0000256" key="8">
    <source>
        <dbReference type="ARBA" id="ARBA00022786"/>
    </source>
</evidence>
<evidence type="ECO:0000313" key="14">
    <source>
        <dbReference type="EMBL" id="KAK9948391.1"/>
    </source>
</evidence>
<dbReference type="InterPro" id="IPR013083">
    <property type="entry name" value="Znf_RING/FYVE/PHD"/>
</dbReference>
<feature type="domain" description="RING-type" evidence="13">
    <location>
        <begin position="164"/>
        <end position="205"/>
    </location>
</feature>
<proteinExistence type="predicted"/>
<dbReference type="GO" id="GO:0008270">
    <property type="term" value="F:zinc ion binding"/>
    <property type="evidence" value="ECO:0007669"/>
    <property type="project" value="UniProtKB-KW"/>
</dbReference>
<name>A0AAW1YGP5_RUBAR</name>
<evidence type="ECO:0000256" key="6">
    <source>
        <dbReference type="ARBA" id="ARBA00022723"/>
    </source>
</evidence>
<dbReference type="GO" id="GO:0061630">
    <property type="term" value="F:ubiquitin protein ligase activity"/>
    <property type="evidence" value="ECO:0007669"/>
    <property type="project" value="UniProtKB-EC"/>
</dbReference>
<dbReference type="PROSITE" id="PS50089">
    <property type="entry name" value="ZF_RING_2"/>
    <property type="match status" value="1"/>
</dbReference>
<dbReference type="AlphaFoldDB" id="A0AAW1YGP5"/>
<gene>
    <name evidence="14" type="ORF">M0R45_003971</name>
</gene>
<reference evidence="14 15" key="1">
    <citation type="journal article" date="2023" name="G3 (Bethesda)">
        <title>A chromosome-length genome assembly and annotation of blackberry (Rubus argutus, cv. 'Hillquist').</title>
        <authorList>
            <person name="Bruna T."/>
            <person name="Aryal R."/>
            <person name="Dudchenko O."/>
            <person name="Sargent D.J."/>
            <person name="Mead D."/>
            <person name="Buti M."/>
            <person name="Cavallini A."/>
            <person name="Hytonen T."/>
            <person name="Andres J."/>
            <person name="Pham M."/>
            <person name="Weisz D."/>
            <person name="Mascagni F."/>
            <person name="Usai G."/>
            <person name="Natali L."/>
            <person name="Bassil N."/>
            <person name="Fernandez G.E."/>
            <person name="Lomsadze A."/>
            <person name="Armour M."/>
            <person name="Olukolu B."/>
            <person name="Poorten T."/>
            <person name="Britton C."/>
            <person name="Davik J."/>
            <person name="Ashrafi H."/>
            <person name="Aiden E.L."/>
            <person name="Borodovsky M."/>
            <person name="Worthington M."/>
        </authorList>
    </citation>
    <scope>NUCLEOTIDE SEQUENCE [LARGE SCALE GENOMIC DNA]</scope>
    <source>
        <strain evidence="14">PI 553951</strain>
    </source>
</reference>
<comment type="caution">
    <text evidence="14">The sequence shown here is derived from an EMBL/GenBank/DDBJ whole genome shotgun (WGS) entry which is preliminary data.</text>
</comment>
<evidence type="ECO:0000256" key="9">
    <source>
        <dbReference type="ARBA" id="ARBA00022833"/>
    </source>
</evidence>
<dbReference type="SMART" id="SM00184">
    <property type="entry name" value="RING"/>
    <property type="match status" value="1"/>
</dbReference>
<evidence type="ECO:0000256" key="4">
    <source>
        <dbReference type="ARBA" id="ARBA00022679"/>
    </source>
</evidence>
<evidence type="ECO:0000256" key="5">
    <source>
        <dbReference type="ARBA" id="ARBA00022692"/>
    </source>
</evidence>
<dbReference type="GO" id="GO:0006511">
    <property type="term" value="P:ubiquitin-dependent protein catabolic process"/>
    <property type="evidence" value="ECO:0007669"/>
    <property type="project" value="TreeGrafter"/>
</dbReference>
<dbReference type="GO" id="GO:0016020">
    <property type="term" value="C:membrane"/>
    <property type="evidence" value="ECO:0007669"/>
    <property type="project" value="UniProtKB-SubCell"/>
</dbReference>
<evidence type="ECO:0000256" key="11">
    <source>
        <dbReference type="ARBA" id="ARBA00023136"/>
    </source>
</evidence>
<evidence type="ECO:0000256" key="12">
    <source>
        <dbReference type="PROSITE-ProRule" id="PRU00175"/>
    </source>
</evidence>
<evidence type="ECO:0000256" key="2">
    <source>
        <dbReference type="ARBA" id="ARBA00004141"/>
    </source>
</evidence>
<keyword evidence="8" id="KW-0833">Ubl conjugation pathway</keyword>
<accession>A0AAW1YGP5</accession>
<dbReference type="GO" id="GO:0000325">
    <property type="term" value="C:plant-type vacuole"/>
    <property type="evidence" value="ECO:0007669"/>
    <property type="project" value="TreeGrafter"/>
</dbReference>
<organism evidence="14 15">
    <name type="scientific">Rubus argutus</name>
    <name type="common">Southern blackberry</name>
    <dbReference type="NCBI Taxonomy" id="59490"/>
    <lineage>
        <taxon>Eukaryota</taxon>
        <taxon>Viridiplantae</taxon>
        <taxon>Streptophyta</taxon>
        <taxon>Embryophyta</taxon>
        <taxon>Tracheophyta</taxon>
        <taxon>Spermatophyta</taxon>
        <taxon>Magnoliopsida</taxon>
        <taxon>eudicotyledons</taxon>
        <taxon>Gunneridae</taxon>
        <taxon>Pentapetalae</taxon>
        <taxon>rosids</taxon>
        <taxon>fabids</taxon>
        <taxon>Rosales</taxon>
        <taxon>Rosaceae</taxon>
        <taxon>Rosoideae</taxon>
        <taxon>Rosoideae incertae sedis</taxon>
        <taxon>Rubus</taxon>
    </lineage>
</organism>
<comment type="subcellular location">
    <subcellularLocation>
        <location evidence="2">Membrane</location>
        <topology evidence="2">Multi-pass membrane protein</topology>
    </subcellularLocation>
</comment>
<sequence>MKHGIYFCRKDAMDWMSVPGSSVESDDALEIRFRFFKETTHAFGPSRDVLESFYDCLGDDVITIHPSELCSEDTTSIMQSYSVRSIMDFVTAHYPPVDKEIMPSKIVTTTIKLVQNSIGSFPLPPDRVIVVERCEKVMILHDTDDQVMKARLLRCFESSKRGTCDICFDDYEVGLDASRLPCLHVFHRACNAKWLVMNHTCPVCRYHVPPEFVTWF</sequence>
<evidence type="ECO:0000313" key="15">
    <source>
        <dbReference type="Proteomes" id="UP001457282"/>
    </source>
</evidence>
<keyword evidence="11" id="KW-0472">Membrane</keyword>
<dbReference type="EC" id="2.3.2.27" evidence="3"/>
<keyword evidence="7 12" id="KW-0863">Zinc-finger</keyword>
<evidence type="ECO:0000256" key="1">
    <source>
        <dbReference type="ARBA" id="ARBA00000900"/>
    </source>
</evidence>
<protein>
    <recommendedName>
        <fullName evidence="3">RING-type E3 ubiquitin transferase</fullName>
        <ecNumber evidence="3">2.3.2.27</ecNumber>
    </recommendedName>
</protein>
<dbReference type="Proteomes" id="UP001457282">
    <property type="component" value="Unassembled WGS sequence"/>
</dbReference>
<evidence type="ECO:0000256" key="10">
    <source>
        <dbReference type="ARBA" id="ARBA00022989"/>
    </source>
</evidence>
<dbReference type="Gene3D" id="3.30.40.10">
    <property type="entry name" value="Zinc/RING finger domain, C3HC4 (zinc finger)"/>
    <property type="match status" value="1"/>
</dbReference>
<dbReference type="EMBL" id="JBEDUW010000001">
    <property type="protein sequence ID" value="KAK9948391.1"/>
    <property type="molecule type" value="Genomic_DNA"/>
</dbReference>
<dbReference type="GO" id="GO:0016567">
    <property type="term" value="P:protein ubiquitination"/>
    <property type="evidence" value="ECO:0007669"/>
    <property type="project" value="TreeGrafter"/>
</dbReference>
<keyword evidence="15" id="KW-1185">Reference proteome</keyword>
<keyword evidence="4" id="KW-0808">Transferase</keyword>
<dbReference type="PANTHER" id="PTHR45977">
    <property type="entry name" value="TARGET OF ERK KINASE MPK-1"/>
    <property type="match status" value="1"/>
</dbReference>
<evidence type="ECO:0000256" key="3">
    <source>
        <dbReference type="ARBA" id="ARBA00012483"/>
    </source>
</evidence>
<evidence type="ECO:0000259" key="13">
    <source>
        <dbReference type="PROSITE" id="PS50089"/>
    </source>
</evidence>
<keyword evidence="9" id="KW-0862">Zinc</keyword>
<keyword evidence="10" id="KW-1133">Transmembrane helix</keyword>
<comment type="catalytic activity">
    <reaction evidence="1">
        <text>S-ubiquitinyl-[E2 ubiquitin-conjugating enzyme]-L-cysteine + [acceptor protein]-L-lysine = [E2 ubiquitin-conjugating enzyme]-L-cysteine + N(6)-ubiquitinyl-[acceptor protein]-L-lysine.</text>
        <dbReference type="EC" id="2.3.2.27"/>
    </reaction>
</comment>
<dbReference type="SUPFAM" id="SSF57850">
    <property type="entry name" value="RING/U-box"/>
    <property type="match status" value="1"/>
</dbReference>